<evidence type="ECO:0000256" key="1">
    <source>
        <dbReference type="ARBA" id="ARBA00001947"/>
    </source>
</evidence>
<evidence type="ECO:0000256" key="2">
    <source>
        <dbReference type="ARBA" id="ARBA00004123"/>
    </source>
</evidence>
<keyword evidence="9" id="KW-0862">Zinc</keyword>
<evidence type="ECO:0000256" key="14">
    <source>
        <dbReference type="ARBA" id="ARBA00023242"/>
    </source>
</evidence>
<accession>A0A131Z4J9</accession>
<dbReference type="InterPro" id="IPR002579">
    <property type="entry name" value="Met_Sox_Rdtase_MsrB_dom"/>
</dbReference>
<comment type="cofactor">
    <cofactor evidence="1">
        <name>Zn(2+)</name>
        <dbReference type="ChEBI" id="CHEBI:29105"/>
    </cofactor>
</comment>
<evidence type="ECO:0000256" key="6">
    <source>
        <dbReference type="ARBA" id="ARBA00022490"/>
    </source>
</evidence>
<dbReference type="EC" id="1.8.4.12" evidence="5"/>
<evidence type="ECO:0000256" key="13">
    <source>
        <dbReference type="ARBA" id="ARBA00023212"/>
    </source>
</evidence>
<dbReference type="SUPFAM" id="SSF51316">
    <property type="entry name" value="Mss4-like"/>
    <property type="match status" value="1"/>
</dbReference>
<evidence type="ECO:0000256" key="4">
    <source>
        <dbReference type="ARBA" id="ARBA00007174"/>
    </source>
</evidence>
<organism evidence="18">
    <name type="scientific">Rhipicephalus appendiculatus</name>
    <name type="common">Brown ear tick</name>
    <dbReference type="NCBI Taxonomy" id="34631"/>
    <lineage>
        <taxon>Eukaryota</taxon>
        <taxon>Metazoa</taxon>
        <taxon>Ecdysozoa</taxon>
        <taxon>Arthropoda</taxon>
        <taxon>Chelicerata</taxon>
        <taxon>Arachnida</taxon>
        <taxon>Acari</taxon>
        <taxon>Parasitiformes</taxon>
        <taxon>Ixodida</taxon>
        <taxon>Ixodoidea</taxon>
        <taxon>Ixodidae</taxon>
        <taxon>Rhipicephalinae</taxon>
        <taxon>Rhipicephalus</taxon>
        <taxon>Rhipicephalus</taxon>
    </lineage>
</organism>
<evidence type="ECO:0000256" key="16">
    <source>
        <dbReference type="ARBA" id="ARBA00048488"/>
    </source>
</evidence>
<dbReference type="Gene3D" id="2.170.150.20">
    <property type="entry name" value="Peptide methionine sulfoxide reductase"/>
    <property type="match status" value="1"/>
</dbReference>
<dbReference type="Pfam" id="PF01641">
    <property type="entry name" value="SelR"/>
    <property type="match status" value="1"/>
</dbReference>
<comment type="subcellular location">
    <subcellularLocation>
        <location evidence="3">Cytoplasm</location>
        <location evidence="3">Cytoskeleton</location>
    </subcellularLocation>
    <subcellularLocation>
        <location evidence="2">Nucleus</location>
    </subcellularLocation>
</comment>
<comment type="catalytic activity">
    <reaction evidence="16">
        <text>L-methionyl-[protein] + [thioredoxin]-disulfide + H2O = L-methionyl-(R)-S-oxide-[protein] + [thioredoxin]-dithiol</text>
        <dbReference type="Rhea" id="RHEA:24164"/>
        <dbReference type="Rhea" id="RHEA-COMP:10698"/>
        <dbReference type="Rhea" id="RHEA-COMP:10700"/>
        <dbReference type="Rhea" id="RHEA-COMP:12313"/>
        <dbReference type="Rhea" id="RHEA-COMP:12314"/>
        <dbReference type="ChEBI" id="CHEBI:15377"/>
        <dbReference type="ChEBI" id="CHEBI:16044"/>
        <dbReference type="ChEBI" id="CHEBI:29950"/>
        <dbReference type="ChEBI" id="CHEBI:45764"/>
        <dbReference type="ChEBI" id="CHEBI:50058"/>
        <dbReference type="EC" id="1.8.4.12"/>
    </reaction>
</comment>
<comment type="function">
    <text evidence="15">Methionine-sulfoxide reductase that specifically reduces methionine (R)-sulfoxide back to methionine. While in many cases, methionine oxidation is the result of random oxidation following oxidative stress, methionine oxidation is also a post-translational modification that takes place on specific residue. Acts as a regulator of actin assembly by reducing methionine (R)-sulfoxide mediated by MICALs (MICAL1, MICAL2 or MICAL3) on actin, thereby promoting filament repolymerization. Plays a role in innate immunity by reducing oxidized actin, leading to actin repolymerization in macrophages.</text>
</comment>
<evidence type="ECO:0000256" key="8">
    <source>
        <dbReference type="ARBA" id="ARBA00022723"/>
    </source>
</evidence>
<dbReference type="PANTHER" id="PTHR46755:SF5">
    <property type="entry name" value="METHIONINE-R-SULFOXIDE REDUCTASE B1"/>
    <property type="match status" value="1"/>
</dbReference>
<sequence>MFTRWQASEEYRDHFKPGVYVCAKCGNELFESGSKFAHESPWPSFSQTVRPDSVRKVKETKNALKVYCNKCNNGLGHEFLHDGPDGKSRF</sequence>
<keyword evidence="6" id="KW-0963">Cytoplasm</keyword>
<dbReference type="GO" id="GO:0005634">
    <property type="term" value="C:nucleus"/>
    <property type="evidence" value="ECO:0007669"/>
    <property type="project" value="UniProtKB-SubCell"/>
</dbReference>
<dbReference type="GO" id="GO:0045087">
    <property type="term" value="P:innate immune response"/>
    <property type="evidence" value="ECO:0007669"/>
    <property type="project" value="UniProtKB-KW"/>
</dbReference>
<dbReference type="GO" id="GO:0046872">
    <property type="term" value="F:metal ion binding"/>
    <property type="evidence" value="ECO:0007669"/>
    <property type="project" value="UniProtKB-KW"/>
</dbReference>
<evidence type="ECO:0000256" key="15">
    <source>
        <dbReference type="ARBA" id="ARBA00046083"/>
    </source>
</evidence>
<evidence type="ECO:0000256" key="9">
    <source>
        <dbReference type="ARBA" id="ARBA00022833"/>
    </source>
</evidence>
<evidence type="ECO:0000313" key="18">
    <source>
        <dbReference type="EMBL" id="JAP86304.1"/>
    </source>
</evidence>
<comment type="similarity">
    <text evidence="4">Belongs to the MsrB Met sulfoxide reductase family.</text>
</comment>
<feature type="domain" description="MsrB" evidence="17">
    <location>
        <begin position="1"/>
        <end position="90"/>
    </location>
</feature>
<reference evidence="18" key="1">
    <citation type="journal article" date="2016" name="Ticks Tick Borne Dis.">
        <title>De novo assembly and annotation of the salivary gland transcriptome of Rhipicephalus appendiculatus male and female ticks during blood feeding.</title>
        <authorList>
            <person name="de Castro M.H."/>
            <person name="de Klerk D."/>
            <person name="Pienaar R."/>
            <person name="Latif A.A."/>
            <person name="Rees D.J."/>
            <person name="Mans B.J."/>
        </authorList>
    </citation>
    <scope>NUCLEOTIDE SEQUENCE</scope>
    <source>
        <tissue evidence="18">Salivary glands</tissue>
    </source>
</reference>
<keyword evidence="12" id="KW-0560">Oxidoreductase</keyword>
<dbReference type="AlphaFoldDB" id="A0A131Z4J9"/>
<evidence type="ECO:0000256" key="11">
    <source>
        <dbReference type="ARBA" id="ARBA00022933"/>
    </source>
</evidence>
<name>A0A131Z4J9_RHIAP</name>
<dbReference type="InterPro" id="IPR052150">
    <property type="entry name" value="MsrB_Met_sulfoxide_reductase"/>
</dbReference>
<dbReference type="GO" id="GO:0030091">
    <property type="term" value="P:protein repair"/>
    <property type="evidence" value="ECO:0007669"/>
    <property type="project" value="TreeGrafter"/>
</dbReference>
<protein>
    <recommendedName>
        <fullName evidence="5">peptide-methionine (R)-S-oxide reductase</fullName>
        <ecNumber evidence="5">1.8.4.12</ecNumber>
    </recommendedName>
</protein>
<dbReference type="PANTHER" id="PTHR46755">
    <property type="entry name" value="METHIONINE-R-SULFOXIDE REDUCTASE B1"/>
    <property type="match status" value="1"/>
</dbReference>
<dbReference type="EMBL" id="GEDV01002253">
    <property type="protein sequence ID" value="JAP86304.1"/>
    <property type="molecule type" value="Transcribed_RNA"/>
</dbReference>
<evidence type="ECO:0000256" key="12">
    <source>
        <dbReference type="ARBA" id="ARBA00023002"/>
    </source>
</evidence>
<keyword evidence="14" id="KW-0539">Nucleus</keyword>
<evidence type="ECO:0000259" key="17">
    <source>
        <dbReference type="PROSITE" id="PS51790"/>
    </source>
</evidence>
<proteinExistence type="inferred from homology"/>
<dbReference type="GO" id="GO:0033743">
    <property type="term" value="F:peptide-methionine (R)-S-oxide reductase activity"/>
    <property type="evidence" value="ECO:0007669"/>
    <property type="project" value="UniProtKB-EC"/>
</dbReference>
<keyword evidence="11" id="KW-0712">Selenocysteine</keyword>
<evidence type="ECO:0000256" key="10">
    <source>
        <dbReference type="ARBA" id="ARBA00022859"/>
    </source>
</evidence>
<keyword evidence="10" id="KW-0391">Immunity</keyword>
<dbReference type="GO" id="GO:0005856">
    <property type="term" value="C:cytoskeleton"/>
    <property type="evidence" value="ECO:0007669"/>
    <property type="project" value="UniProtKB-SubCell"/>
</dbReference>
<evidence type="ECO:0000256" key="7">
    <source>
        <dbReference type="ARBA" id="ARBA00022588"/>
    </source>
</evidence>
<dbReference type="PROSITE" id="PS51790">
    <property type="entry name" value="MSRB"/>
    <property type="match status" value="1"/>
</dbReference>
<evidence type="ECO:0000256" key="5">
    <source>
        <dbReference type="ARBA" id="ARBA00012499"/>
    </source>
</evidence>
<evidence type="ECO:0000256" key="3">
    <source>
        <dbReference type="ARBA" id="ARBA00004245"/>
    </source>
</evidence>
<keyword evidence="13" id="KW-0206">Cytoskeleton</keyword>
<keyword evidence="7" id="KW-0399">Innate immunity</keyword>
<keyword evidence="8" id="KW-0479">Metal-binding</keyword>
<dbReference type="InterPro" id="IPR011057">
    <property type="entry name" value="Mss4-like_sf"/>
</dbReference>